<proteinExistence type="predicted"/>
<dbReference type="InterPro" id="IPR013783">
    <property type="entry name" value="Ig-like_fold"/>
</dbReference>
<dbReference type="AlphaFoldDB" id="X6MWD1"/>
<accession>X6MWD1</accession>
<name>X6MWD1_RETFI</name>
<dbReference type="SUPFAM" id="SSF49265">
    <property type="entry name" value="Fibronectin type III"/>
    <property type="match status" value="1"/>
</dbReference>
<gene>
    <name evidence="2" type="ORF">RFI_19521</name>
</gene>
<evidence type="ECO:0000256" key="1">
    <source>
        <dbReference type="SAM" id="MobiDB-lite"/>
    </source>
</evidence>
<dbReference type="Gene3D" id="2.60.40.10">
    <property type="entry name" value="Immunoglobulins"/>
    <property type="match status" value="1"/>
</dbReference>
<feature type="compositionally biased region" description="Basic and acidic residues" evidence="1">
    <location>
        <begin position="64"/>
        <end position="76"/>
    </location>
</feature>
<protein>
    <submittedName>
        <fullName evidence="2">Uncharacterized protein</fullName>
    </submittedName>
</protein>
<keyword evidence="3" id="KW-1185">Reference proteome</keyword>
<reference evidence="2 3" key="1">
    <citation type="journal article" date="2013" name="Curr. Biol.">
        <title>The Genome of the Foraminiferan Reticulomyxa filosa.</title>
        <authorList>
            <person name="Glockner G."/>
            <person name="Hulsmann N."/>
            <person name="Schleicher M."/>
            <person name="Noegel A.A."/>
            <person name="Eichinger L."/>
            <person name="Gallinger C."/>
            <person name="Pawlowski J."/>
            <person name="Sierra R."/>
            <person name="Euteneuer U."/>
            <person name="Pillet L."/>
            <person name="Moustafa A."/>
            <person name="Platzer M."/>
            <person name="Groth M."/>
            <person name="Szafranski K."/>
            <person name="Schliwa M."/>
        </authorList>
    </citation>
    <scope>NUCLEOTIDE SEQUENCE [LARGE SCALE GENOMIC DNA]</scope>
</reference>
<feature type="region of interest" description="Disordered" evidence="1">
    <location>
        <begin position="64"/>
        <end position="83"/>
    </location>
</feature>
<dbReference type="EMBL" id="ASPP01015984">
    <property type="protein sequence ID" value="ETO17792.1"/>
    <property type="molecule type" value="Genomic_DNA"/>
</dbReference>
<organism evidence="2 3">
    <name type="scientific">Reticulomyxa filosa</name>
    <dbReference type="NCBI Taxonomy" id="46433"/>
    <lineage>
        <taxon>Eukaryota</taxon>
        <taxon>Sar</taxon>
        <taxon>Rhizaria</taxon>
        <taxon>Retaria</taxon>
        <taxon>Foraminifera</taxon>
        <taxon>Monothalamids</taxon>
        <taxon>Reticulomyxidae</taxon>
        <taxon>Reticulomyxa</taxon>
    </lineage>
</organism>
<sequence length="169" mass="19716">MILHWRLTSLARRSIERKIKTLQLHESRVNGRIRIRICGVPFGKKTGKKQSKVLYEDEKEVKRAYNDNDNDSKSSEDESADNNDDININVVDIIKKNEQEIDIPYDKHYAVLSDLQEQYSYTISVRTIFSWPSQKESASQWSESITVSTFKDFQGFLNCLFVCSNGWEK</sequence>
<evidence type="ECO:0000313" key="2">
    <source>
        <dbReference type="EMBL" id="ETO17792.1"/>
    </source>
</evidence>
<dbReference type="InterPro" id="IPR036116">
    <property type="entry name" value="FN3_sf"/>
</dbReference>
<comment type="caution">
    <text evidence="2">The sequence shown here is derived from an EMBL/GenBank/DDBJ whole genome shotgun (WGS) entry which is preliminary data.</text>
</comment>
<dbReference type="Proteomes" id="UP000023152">
    <property type="component" value="Unassembled WGS sequence"/>
</dbReference>
<evidence type="ECO:0000313" key="3">
    <source>
        <dbReference type="Proteomes" id="UP000023152"/>
    </source>
</evidence>